<keyword evidence="2" id="KW-0677">Repeat</keyword>
<keyword evidence="5" id="KW-1185">Reference proteome</keyword>
<dbReference type="OrthoDB" id="1930760at2759"/>
<gene>
    <name evidence="4" type="ORF">BJ554DRAFT_6925</name>
</gene>
<dbReference type="InterPro" id="IPR015943">
    <property type="entry name" value="WD40/YVTN_repeat-like_dom_sf"/>
</dbReference>
<dbReference type="InterPro" id="IPR036322">
    <property type="entry name" value="WD40_repeat_dom_sf"/>
</dbReference>
<evidence type="ECO:0000256" key="2">
    <source>
        <dbReference type="ARBA" id="ARBA00022737"/>
    </source>
</evidence>
<evidence type="ECO:0000313" key="4">
    <source>
        <dbReference type="EMBL" id="KAG5460962.1"/>
    </source>
</evidence>
<sequence>MGVTAIESNSLAPNLLATGSYDEHILIWDHRSLAVPLHDVGAGGGVWRLRWHPRRPDVLLAACMHGGLRVIRVGEGFILVLCARLAALAIIGPYVPSCRISSSFLDHQSMTYGADWSRAVPRDEGCTLVGSCSFYDHVLHLWYALP</sequence>
<dbReference type="AlphaFoldDB" id="A0A8H7ZX96"/>
<dbReference type="PANTHER" id="PTHR46042">
    <property type="entry name" value="DIPHTHINE METHYLTRANSFERASE"/>
    <property type="match status" value="1"/>
</dbReference>
<evidence type="ECO:0000313" key="5">
    <source>
        <dbReference type="Proteomes" id="UP000673691"/>
    </source>
</evidence>
<comment type="caution">
    <text evidence="4">The sequence shown here is derived from an EMBL/GenBank/DDBJ whole genome shotgun (WGS) entry which is preliminary data.</text>
</comment>
<accession>A0A8H7ZX96</accession>
<evidence type="ECO:0008006" key="6">
    <source>
        <dbReference type="Google" id="ProtNLM"/>
    </source>
</evidence>
<reference evidence="4 5" key="1">
    <citation type="journal article" name="Sci. Rep.">
        <title>Genome-scale phylogenetic analyses confirm Olpidium as the closest living zoosporic fungus to the non-flagellated, terrestrial fungi.</title>
        <authorList>
            <person name="Chang Y."/>
            <person name="Rochon D."/>
            <person name="Sekimoto S."/>
            <person name="Wang Y."/>
            <person name="Chovatia M."/>
            <person name="Sandor L."/>
            <person name="Salamov A."/>
            <person name="Grigoriev I.V."/>
            <person name="Stajich J.E."/>
            <person name="Spatafora J.W."/>
        </authorList>
    </citation>
    <scope>NUCLEOTIDE SEQUENCE [LARGE SCALE GENOMIC DNA]</scope>
    <source>
        <strain evidence="4">S191</strain>
    </source>
</reference>
<dbReference type="EMBL" id="JAEFCI010004417">
    <property type="protein sequence ID" value="KAG5460962.1"/>
    <property type="molecule type" value="Genomic_DNA"/>
</dbReference>
<dbReference type="Gene3D" id="2.130.10.10">
    <property type="entry name" value="YVTN repeat-like/Quinoprotein amine dehydrogenase"/>
    <property type="match status" value="1"/>
</dbReference>
<dbReference type="InterPro" id="IPR052415">
    <property type="entry name" value="Diphthine_MTase"/>
</dbReference>
<evidence type="ECO:0000256" key="3">
    <source>
        <dbReference type="ARBA" id="ARBA00043952"/>
    </source>
</evidence>
<dbReference type="GO" id="GO:0061685">
    <property type="term" value="F:diphthine methylesterase activity"/>
    <property type="evidence" value="ECO:0007669"/>
    <property type="project" value="TreeGrafter"/>
</dbReference>
<dbReference type="SUPFAM" id="SSF50978">
    <property type="entry name" value="WD40 repeat-like"/>
    <property type="match status" value="1"/>
</dbReference>
<name>A0A8H7ZX96_9FUNG</name>
<comment type="pathway">
    <text evidence="3">Protein modification.</text>
</comment>
<dbReference type="GO" id="GO:0017183">
    <property type="term" value="P:protein histidyl modification to diphthamide"/>
    <property type="evidence" value="ECO:0007669"/>
    <property type="project" value="TreeGrafter"/>
</dbReference>
<evidence type="ECO:0000256" key="1">
    <source>
        <dbReference type="ARBA" id="ARBA00022574"/>
    </source>
</evidence>
<keyword evidence="1" id="KW-0853">WD repeat</keyword>
<organism evidence="4 5">
    <name type="scientific">Olpidium bornovanus</name>
    <dbReference type="NCBI Taxonomy" id="278681"/>
    <lineage>
        <taxon>Eukaryota</taxon>
        <taxon>Fungi</taxon>
        <taxon>Fungi incertae sedis</taxon>
        <taxon>Olpidiomycota</taxon>
        <taxon>Olpidiomycotina</taxon>
        <taxon>Olpidiomycetes</taxon>
        <taxon>Olpidiales</taxon>
        <taxon>Olpidiaceae</taxon>
        <taxon>Olpidium</taxon>
    </lineage>
</organism>
<protein>
    <recommendedName>
        <fullName evidence="6">Peroxin-7</fullName>
    </recommendedName>
</protein>
<dbReference type="PANTHER" id="PTHR46042:SF1">
    <property type="entry name" value="DIPHTHINE METHYLTRANSFERASE"/>
    <property type="match status" value="1"/>
</dbReference>
<dbReference type="GO" id="GO:0005737">
    <property type="term" value="C:cytoplasm"/>
    <property type="evidence" value="ECO:0007669"/>
    <property type="project" value="TreeGrafter"/>
</dbReference>
<dbReference type="Proteomes" id="UP000673691">
    <property type="component" value="Unassembled WGS sequence"/>
</dbReference>
<proteinExistence type="predicted"/>